<organism evidence="2 3">
    <name type="scientific">Streptomyces paludis</name>
    <dbReference type="NCBI Taxonomy" id="2282738"/>
    <lineage>
        <taxon>Bacteria</taxon>
        <taxon>Bacillati</taxon>
        <taxon>Actinomycetota</taxon>
        <taxon>Actinomycetes</taxon>
        <taxon>Kitasatosporales</taxon>
        <taxon>Streptomycetaceae</taxon>
        <taxon>Streptomyces</taxon>
    </lineage>
</organism>
<feature type="region of interest" description="Disordered" evidence="1">
    <location>
        <begin position="1"/>
        <end position="32"/>
    </location>
</feature>
<protein>
    <submittedName>
        <fullName evidence="2">Uncharacterized protein</fullName>
    </submittedName>
</protein>
<accession>A0A345HNB8</accession>
<dbReference type="EMBL" id="CP031194">
    <property type="protein sequence ID" value="AXG78192.1"/>
    <property type="molecule type" value="Genomic_DNA"/>
</dbReference>
<evidence type="ECO:0000313" key="3">
    <source>
        <dbReference type="Proteomes" id="UP000253868"/>
    </source>
</evidence>
<name>A0A345HNB8_9ACTN</name>
<feature type="region of interest" description="Disordered" evidence="1">
    <location>
        <begin position="45"/>
        <end position="99"/>
    </location>
</feature>
<feature type="compositionally biased region" description="Basic and acidic residues" evidence="1">
    <location>
        <begin position="1"/>
        <end position="16"/>
    </location>
</feature>
<keyword evidence="3" id="KW-1185">Reference proteome</keyword>
<dbReference type="AlphaFoldDB" id="A0A345HNB8"/>
<dbReference type="OrthoDB" id="4251049at2"/>
<dbReference type="Proteomes" id="UP000253868">
    <property type="component" value="Chromosome"/>
</dbReference>
<gene>
    <name evidence="2" type="ORF">DVK44_11270</name>
</gene>
<evidence type="ECO:0000256" key="1">
    <source>
        <dbReference type="SAM" id="MobiDB-lite"/>
    </source>
</evidence>
<evidence type="ECO:0000313" key="2">
    <source>
        <dbReference type="EMBL" id="AXG78192.1"/>
    </source>
</evidence>
<dbReference type="KEGG" id="spad:DVK44_11270"/>
<proteinExistence type="predicted"/>
<reference evidence="3" key="1">
    <citation type="submission" date="2018-07" db="EMBL/GenBank/DDBJ databases">
        <authorList>
            <person name="Zhao J."/>
        </authorList>
    </citation>
    <scope>NUCLEOTIDE SEQUENCE [LARGE SCALE GENOMIC DNA]</scope>
    <source>
        <strain evidence="3">GSSD-12</strain>
    </source>
</reference>
<sequence length="99" mass="10658">MESEERTPDPKPRRTAETYLTELPREPSAVPGCSTCLSLSVSRGNARSVGDYSGVSDSNVRLRQHQRDEHTETAASTTSEEIGTRAPGGPVRTQSNGKA</sequence>